<gene>
    <name evidence="2" type="ORF">RhiXN_06429</name>
</gene>
<evidence type="ECO:0000313" key="2">
    <source>
        <dbReference type="EMBL" id="QRW21440.1"/>
    </source>
</evidence>
<accession>A0A8H8NXZ9</accession>
<dbReference type="KEGG" id="rsx:RhiXN_06429"/>
<reference evidence="2" key="1">
    <citation type="submission" date="2020-05" db="EMBL/GenBank/DDBJ databases">
        <title>Evolutionary and genomic comparisons of hybrid uninucleate and nonhybrid Rhizoctonia fungi.</title>
        <authorList>
            <person name="Li C."/>
            <person name="Chen X."/>
        </authorList>
    </citation>
    <scope>NUCLEOTIDE SEQUENCE</scope>
    <source>
        <strain evidence="2">AG-1 IA</strain>
    </source>
</reference>
<proteinExistence type="predicted"/>
<evidence type="ECO:0000256" key="1">
    <source>
        <dbReference type="SAM" id="MobiDB-lite"/>
    </source>
</evidence>
<name>A0A8H8NXZ9_9AGAM</name>
<feature type="compositionally biased region" description="Polar residues" evidence="1">
    <location>
        <begin position="12"/>
        <end position="21"/>
    </location>
</feature>
<dbReference type="AlphaFoldDB" id="A0A8H8NXZ9"/>
<evidence type="ECO:0000313" key="3">
    <source>
        <dbReference type="Proteomes" id="UP000650533"/>
    </source>
</evidence>
<organism evidence="2 3">
    <name type="scientific">Rhizoctonia solani</name>
    <dbReference type="NCBI Taxonomy" id="456999"/>
    <lineage>
        <taxon>Eukaryota</taxon>
        <taxon>Fungi</taxon>
        <taxon>Dikarya</taxon>
        <taxon>Basidiomycota</taxon>
        <taxon>Agaricomycotina</taxon>
        <taxon>Agaricomycetes</taxon>
        <taxon>Cantharellales</taxon>
        <taxon>Ceratobasidiaceae</taxon>
        <taxon>Rhizoctonia</taxon>
    </lineage>
</organism>
<sequence length="101" mass="10648">MPLESQGRFESDTGSPYSQGIASPPSFAGSEDSVPALNLSGSPSPMGRRVSLLSNTSIADSVPATPTGHLIEQTRVDHDPDTSHTTAYIRLLIPNRDSPSN</sequence>
<dbReference type="RefSeq" id="XP_043181677.1">
    <property type="nucleotide sequence ID" value="XM_043326245.1"/>
</dbReference>
<dbReference type="EMBL" id="CP059664">
    <property type="protein sequence ID" value="QRW21440.1"/>
    <property type="molecule type" value="Genomic_DNA"/>
</dbReference>
<dbReference type="GeneID" id="67028708"/>
<dbReference type="Proteomes" id="UP000650533">
    <property type="component" value="Chromosome 7"/>
</dbReference>
<feature type="region of interest" description="Disordered" evidence="1">
    <location>
        <begin position="1"/>
        <end position="45"/>
    </location>
</feature>
<protein>
    <submittedName>
        <fullName evidence="2">C-4 methyl sterol oxidase</fullName>
    </submittedName>
</protein>